<dbReference type="AlphaFoldDB" id="A0AA86PK97"/>
<dbReference type="Proteomes" id="UP001642409">
    <property type="component" value="Unassembled WGS sequence"/>
</dbReference>
<reference evidence="2 3" key="2">
    <citation type="submission" date="2024-07" db="EMBL/GenBank/DDBJ databases">
        <authorList>
            <person name="Akdeniz Z."/>
        </authorList>
    </citation>
    <scope>NUCLEOTIDE SEQUENCE [LARGE SCALE GENOMIC DNA]</scope>
</reference>
<evidence type="ECO:0000313" key="3">
    <source>
        <dbReference type="Proteomes" id="UP001642409"/>
    </source>
</evidence>
<accession>A0AA86PK97</accession>
<dbReference type="EMBL" id="CAXDID020000070">
    <property type="protein sequence ID" value="CAL6014385.1"/>
    <property type="molecule type" value="Genomic_DNA"/>
</dbReference>
<evidence type="ECO:0000313" key="1">
    <source>
        <dbReference type="EMBL" id="CAI9938733.1"/>
    </source>
</evidence>
<comment type="caution">
    <text evidence="1">The sequence shown here is derived from an EMBL/GenBank/DDBJ whole genome shotgun (WGS) entry which is preliminary data.</text>
</comment>
<gene>
    <name evidence="2" type="ORF">HINF_LOCUS24248</name>
    <name evidence="1" type="ORF">HINF_LOCUS26378</name>
</gene>
<proteinExistence type="predicted"/>
<name>A0AA86PK97_9EUKA</name>
<organism evidence="1">
    <name type="scientific">Hexamita inflata</name>
    <dbReference type="NCBI Taxonomy" id="28002"/>
    <lineage>
        <taxon>Eukaryota</taxon>
        <taxon>Metamonada</taxon>
        <taxon>Diplomonadida</taxon>
        <taxon>Hexamitidae</taxon>
        <taxon>Hexamitinae</taxon>
        <taxon>Hexamita</taxon>
    </lineage>
</organism>
<dbReference type="EMBL" id="CATOUU010000656">
    <property type="protein sequence ID" value="CAI9938733.1"/>
    <property type="molecule type" value="Genomic_DNA"/>
</dbReference>
<reference evidence="1" key="1">
    <citation type="submission" date="2023-06" db="EMBL/GenBank/DDBJ databases">
        <authorList>
            <person name="Kurt Z."/>
        </authorList>
    </citation>
    <scope>NUCLEOTIDE SEQUENCE</scope>
</reference>
<keyword evidence="3" id="KW-1185">Reference proteome</keyword>
<evidence type="ECO:0000313" key="2">
    <source>
        <dbReference type="EMBL" id="CAL6014385.1"/>
    </source>
</evidence>
<protein>
    <submittedName>
        <fullName evidence="2">Hypothetical_protein</fullName>
    </submittedName>
</protein>
<sequence>MFNRMTRLCIRAIQRRASSKIWDIYGHFHQILGAPIISKLAMFNTVRDRSPFVYLFAQLQINKIARRGIRIFILSTGRDQNDRQRYSLFKCWYLLVFYNQYSISKLYTSFRKAMRNNFSMKLRSGSSFQLFQIDITARSAPEHSFSELRVEDIVTFSRSRVGSAKQILRCNMTYIFKEVTSKRITTIPRMQLRHWSAVELSMDSIFQHACVIALTVLFDHIKCSNQYIQKYFYYHQCNSQTTVKYHQKNITKFLQLAKPQTSQLRLFKYLVY</sequence>